<protein>
    <submittedName>
        <fullName evidence="2">TPR repeat-containing protein 08</fullName>
    </submittedName>
</protein>
<dbReference type="Proteomes" id="UP000244992">
    <property type="component" value="Chromosome I"/>
</dbReference>
<feature type="repeat" description="TPR" evidence="1">
    <location>
        <begin position="17"/>
        <end position="50"/>
    </location>
</feature>
<evidence type="ECO:0000313" key="3">
    <source>
        <dbReference type="Proteomes" id="UP000244992"/>
    </source>
</evidence>
<dbReference type="PROSITE" id="PS50005">
    <property type="entry name" value="TPR"/>
    <property type="match status" value="1"/>
</dbReference>
<dbReference type="EMBL" id="LS398550">
    <property type="protein sequence ID" value="SPR09299.1"/>
    <property type="molecule type" value="Genomic_DNA"/>
</dbReference>
<dbReference type="PROSITE" id="PS50293">
    <property type="entry name" value="TPR_REGION"/>
    <property type="match status" value="1"/>
</dbReference>
<dbReference type="Gene3D" id="1.25.40.10">
    <property type="entry name" value="Tetratricopeptide repeat domain"/>
    <property type="match status" value="1"/>
</dbReference>
<evidence type="ECO:0000313" key="2">
    <source>
        <dbReference type="EMBL" id="SPR09299.1"/>
    </source>
</evidence>
<reference evidence="3" key="1">
    <citation type="submission" date="2018-03" db="EMBL/GenBank/DDBJ databases">
        <authorList>
            <person name="Batty M. E."/>
            <person name="Batty M E."/>
        </authorList>
    </citation>
    <scope>NUCLEOTIDE SEQUENCE [LARGE SCALE GENOMIC DNA]</scope>
</reference>
<dbReference type="Pfam" id="PF00515">
    <property type="entry name" value="TPR_1"/>
    <property type="match status" value="1"/>
</dbReference>
<accession>A0A2U3R7U0</accession>
<name>A0A2U3R7U0_ORITS</name>
<organism evidence="2 3">
    <name type="scientific">Orientia tsutsugamushi</name>
    <name type="common">Rickettsia tsutsugamushi</name>
    <dbReference type="NCBI Taxonomy" id="784"/>
    <lineage>
        <taxon>Bacteria</taxon>
        <taxon>Pseudomonadati</taxon>
        <taxon>Pseudomonadota</taxon>
        <taxon>Alphaproteobacteria</taxon>
        <taxon>Rickettsiales</taxon>
        <taxon>Rickettsiaceae</taxon>
        <taxon>Rickettsieae</taxon>
        <taxon>Orientia</taxon>
    </lineage>
</organism>
<dbReference type="InterPro" id="IPR019734">
    <property type="entry name" value="TPR_rpt"/>
</dbReference>
<dbReference type="AlphaFoldDB" id="A0A2U3R7U0"/>
<proteinExistence type="predicted"/>
<dbReference type="SMART" id="SM00028">
    <property type="entry name" value="TPR"/>
    <property type="match status" value="1"/>
</dbReference>
<dbReference type="InterPro" id="IPR011990">
    <property type="entry name" value="TPR-like_helical_dom_sf"/>
</dbReference>
<gene>
    <name evidence="2" type="ORF">KATO_01461</name>
</gene>
<sequence length="65" mass="7540">MLPLILISRIKYKPDLAEAYMNKGNVLNELGQHQEAIKKFNLAIKYKPGLIAPYIRDILKKLEMQ</sequence>
<evidence type="ECO:0000256" key="1">
    <source>
        <dbReference type="PROSITE-ProRule" id="PRU00339"/>
    </source>
</evidence>
<dbReference type="SUPFAM" id="SSF48452">
    <property type="entry name" value="TPR-like"/>
    <property type="match status" value="1"/>
</dbReference>
<keyword evidence="1" id="KW-0802">TPR repeat</keyword>